<dbReference type="GO" id="GO:0051707">
    <property type="term" value="P:response to other organism"/>
    <property type="evidence" value="ECO:0007669"/>
    <property type="project" value="UniProtKB-ARBA"/>
</dbReference>
<accession>A0ABD3LFV9</accession>
<keyword evidence="3" id="KW-0547">Nucleotide-binding</keyword>
<sequence>MPITELFLGAFIQVLFDRLASAELLDFVRREGIDMRLKEWKKMVECIQVVLDDAEDKQLTDQPSVKSWLEDLRNLAYDIEDLLDEFVIESVESKSKTGPRTSKARSLLPSCCFKLSPREFLFNHKMRSKIEEMDARLREIITRKSSLSLIENNRKQSTSHLPGKPIPTTHLIEDCFVGRDNKKMEILELLTGEENNRTCTDIRVIPIVGMPGLGKTALAQQVFNDDRVTNYFDVKAWACVSDDFDVLSITKSILEITNPQLARECKTLNSLQDELTKNLSGKKFLVVLDDLWDKNYENWIFLLKPFRSGVKGSKIIVTTRDREVASMVDARLITLKMLTLDYCMELFAFHALGVRNFNNHPNLEVLGRKIAEKCKGLPLAVKALAGLLRNTDNPREWEDILNSKIWDISEDRINVLPALKLSYLHLPSHLKRCFAYCAIFPKDYEIQRDELICWWIAEGLVEAKGAKNKWNVGLDYFNDLVNRSLFLKSGSNESQFLMHDLVNDLAKLVAGPTHFDLGEFKGDHNNTSSVRHASFISSEYILPEKFKIYHGMKGLRSFISLDKPFRNYRVSQKVLCDMLLALKYLRVLSLSHYCINEIPDCIGELMHLRYLNLSYTCIKMLPKSIVALYNLEALMLRGCHDLLELPKGMEKLINLRFLDISNTTRLKAMPLYIGKLVGLEMMSKFVVGTGNGSRLEELKDLEILRGELCISDLHMVREAKDAGDANLCVKKGICRLTMQWSTNFENSRNEELEREVLNFLCPHKNLENLTIFYYGGLKFPSWLGSPSHDKLVHLHLHGCQKVKTLPSLGLLPSLKELYIEYLNSICTVGSEFHGSNNPFPSLLTLEFKGMLIWEDWSHCIDTEEVGVVFPRLDRLVIQDCPKLKALPAFISLPSLNELEFKGCNEGVLQSLVSLTSLTALTINDVVELTCLNHGLTSSLIKLEKLEIRECTKLRYLWQDGDAIRTLHCLKRLVVRNCPEFIYFVAKEGDIELPGNLETIKLMECVNLEKLPSTMHTLSSLRDLTIYKCPKLLSFPKTGIPTSMISLNIECCEMLRSLPRGLGIIDLKISGCVSLPSSPFKEGRFLPTTLKRLEIRCCGWVESLAEINLDPLQSLQMIDIVCCENLRSLPQGLHTLSQLTSLFLSGSPALEVECFPPLPPSILKFFLYSCPKIKSLPNQLYRLTCLRELSIGWCESITRFPDGGLPPQLWKLRVIECENMKQPVREWLTPLTSLQILEIHGSVGGVGEEEDLVLPLPSSLTSLYIYSMKNVERLSTSLPPSLQKLWIQNCLKLRQLPQDGLPPSLEHLLLNNCPILVERCKKGTGCYWPLIREIPSIDIE</sequence>
<dbReference type="Pfam" id="PF00931">
    <property type="entry name" value="NB-ARC"/>
    <property type="match status" value="1"/>
</dbReference>
<dbReference type="Gene3D" id="3.40.50.300">
    <property type="entry name" value="P-loop containing nucleotide triphosphate hydrolases"/>
    <property type="match status" value="1"/>
</dbReference>
<keyword evidence="6" id="KW-0732">Signal</keyword>
<evidence type="ECO:0000256" key="6">
    <source>
        <dbReference type="SAM" id="SignalP"/>
    </source>
</evidence>
<dbReference type="EMBL" id="JBJKBG010000002">
    <property type="protein sequence ID" value="KAL3750362.1"/>
    <property type="molecule type" value="Genomic_DNA"/>
</dbReference>
<dbReference type="InterPro" id="IPR056789">
    <property type="entry name" value="LRR_R13L1-DRL21"/>
</dbReference>
<dbReference type="InterPro" id="IPR042197">
    <property type="entry name" value="Apaf_helical"/>
</dbReference>
<evidence type="ECO:0000256" key="1">
    <source>
        <dbReference type="ARBA" id="ARBA00022614"/>
    </source>
</evidence>
<dbReference type="SUPFAM" id="SSF52058">
    <property type="entry name" value="L domain-like"/>
    <property type="match status" value="3"/>
</dbReference>
<dbReference type="InterPro" id="IPR058922">
    <property type="entry name" value="WHD_DRP"/>
</dbReference>
<evidence type="ECO:0000256" key="3">
    <source>
        <dbReference type="ARBA" id="ARBA00022741"/>
    </source>
</evidence>
<dbReference type="InterPro" id="IPR002182">
    <property type="entry name" value="NB-ARC"/>
</dbReference>
<dbReference type="SUPFAM" id="SSF52540">
    <property type="entry name" value="P-loop containing nucleoside triphosphate hydrolases"/>
    <property type="match status" value="1"/>
</dbReference>
<evidence type="ECO:0000259" key="9">
    <source>
        <dbReference type="Pfam" id="PF23559"/>
    </source>
</evidence>
<feature type="chain" id="PRO_5044816607" description="Disease resistance RPP13-like protein 1" evidence="6">
    <location>
        <begin position="23"/>
        <end position="1339"/>
    </location>
</feature>
<keyword evidence="2" id="KW-0677">Repeat</keyword>
<feature type="domain" description="Disease resistance N-terminal" evidence="8">
    <location>
        <begin position="7"/>
        <end position="99"/>
    </location>
</feature>
<evidence type="ECO:0000256" key="4">
    <source>
        <dbReference type="ARBA" id="ARBA00022821"/>
    </source>
</evidence>
<gene>
    <name evidence="11" type="ORF">ACJRO7_011373</name>
</gene>
<comment type="caution">
    <text evidence="11">The sequence shown here is derived from an EMBL/GenBank/DDBJ whole genome shotgun (WGS) entry which is preliminary data.</text>
</comment>
<dbReference type="Gene3D" id="3.80.10.10">
    <property type="entry name" value="Ribonuclease Inhibitor"/>
    <property type="match status" value="3"/>
</dbReference>
<dbReference type="Gene3D" id="1.20.5.4130">
    <property type="match status" value="1"/>
</dbReference>
<keyword evidence="1" id="KW-0433">Leucine-rich repeat</keyword>
<evidence type="ECO:0000259" key="8">
    <source>
        <dbReference type="Pfam" id="PF18052"/>
    </source>
</evidence>
<dbReference type="GO" id="GO:0006952">
    <property type="term" value="P:defense response"/>
    <property type="evidence" value="ECO:0007669"/>
    <property type="project" value="UniProtKB-KW"/>
</dbReference>
<dbReference type="Gene3D" id="1.10.10.10">
    <property type="entry name" value="Winged helix-like DNA-binding domain superfamily/Winged helix DNA-binding domain"/>
    <property type="match status" value="1"/>
</dbReference>
<dbReference type="InterPro" id="IPR036388">
    <property type="entry name" value="WH-like_DNA-bd_sf"/>
</dbReference>
<dbReference type="FunFam" id="1.10.10.10:FF:000322">
    <property type="entry name" value="Probable disease resistance protein At1g63360"/>
    <property type="match status" value="1"/>
</dbReference>
<name>A0ABD3LFV9_EUCGL</name>
<proteinExistence type="predicted"/>
<organism evidence="11 12">
    <name type="scientific">Eucalyptus globulus</name>
    <name type="common">Tasmanian blue gum</name>
    <dbReference type="NCBI Taxonomy" id="34317"/>
    <lineage>
        <taxon>Eukaryota</taxon>
        <taxon>Viridiplantae</taxon>
        <taxon>Streptophyta</taxon>
        <taxon>Embryophyta</taxon>
        <taxon>Tracheophyta</taxon>
        <taxon>Spermatophyta</taxon>
        <taxon>Magnoliopsida</taxon>
        <taxon>eudicotyledons</taxon>
        <taxon>Gunneridae</taxon>
        <taxon>Pentapetalae</taxon>
        <taxon>rosids</taxon>
        <taxon>malvids</taxon>
        <taxon>Myrtales</taxon>
        <taxon>Myrtaceae</taxon>
        <taxon>Myrtoideae</taxon>
        <taxon>Eucalypteae</taxon>
        <taxon>Eucalyptus</taxon>
    </lineage>
</organism>
<dbReference type="PANTHER" id="PTHR36766:SF51">
    <property type="entry name" value="DISEASE RESISTANCE RPP13-LIKE PROTEIN 1"/>
    <property type="match status" value="1"/>
</dbReference>
<feature type="domain" description="R13L1/DRL21-like LRR repeat region" evidence="10">
    <location>
        <begin position="695"/>
        <end position="821"/>
    </location>
</feature>
<evidence type="ECO:0000313" key="12">
    <source>
        <dbReference type="Proteomes" id="UP001634007"/>
    </source>
</evidence>
<evidence type="ECO:0000256" key="5">
    <source>
        <dbReference type="ARBA" id="ARBA00022840"/>
    </source>
</evidence>
<dbReference type="GO" id="GO:0005524">
    <property type="term" value="F:ATP binding"/>
    <property type="evidence" value="ECO:0007669"/>
    <property type="project" value="UniProtKB-KW"/>
</dbReference>
<reference evidence="11 12" key="1">
    <citation type="submission" date="2024-11" db="EMBL/GenBank/DDBJ databases">
        <title>Chromosome-level genome assembly of Eucalyptus globulus Labill. provides insights into its genome evolution.</title>
        <authorList>
            <person name="Li X."/>
        </authorList>
    </citation>
    <scope>NUCLEOTIDE SEQUENCE [LARGE SCALE GENOMIC DNA]</scope>
    <source>
        <strain evidence="11">CL2024</strain>
        <tissue evidence="11">Fresh tender leaves</tissue>
    </source>
</reference>
<evidence type="ECO:0000259" key="10">
    <source>
        <dbReference type="Pfam" id="PF25019"/>
    </source>
</evidence>
<dbReference type="PANTHER" id="PTHR36766">
    <property type="entry name" value="PLANT BROAD-SPECTRUM MILDEW RESISTANCE PROTEIN RPW8"/>
    <property type="match status" value="1"/>
</dbReference>
<dbReference type="InterPro" id="IPR027417">
    <property type="entry name" value="P-loop_NTPase"/>
</dbReference>
<feature type="domain" description="NB-ARC" evidence="7">
    <location>
        <begin position="201"/>
        <end position="348"/>
    </location>
</feature>
<dbReference type="PRINTS" id="PR00364">
    <property type="entry name" value="DISEASERSIST"/>
</dbReference>
<evidence type="ECO:0000256" key="2">
    <source>
        <dbReference type="ARBA" id="ARBA00022737"/>
    </source>
</evidence>
<dbReference type="Pfam" id="PF25019">
    <property type="entry name" value="LRR_R13L1-DRL21"/>
    <property type="match status" value="1"/>
</dbReference>
<evidence type="ECO:0000313" key="11">
    <source>
        <dbReference type="EMBL" id="KAL3750362.1"/>
    </source>
</evidence>
<feature type="domain" description="Disease resistance protein winged helix" evidence="9">
    <location>
        <begin position="439"/>
        <end position="506"/>
    </location>
</feature>
<dbReference type="Proteomes" id="UP001634007">
    <property type="component" value="Unassembled WGS sequence"/>
</dbReference>
<keyword evidence="4" id="KW-0611">Plant defense</keyword>
<dbReference type="Pfam" id="PF18052">
    <property type="entry name" value="Rx_N"/>
    <property type="match status" value="1"/>
</dbReference>
<dbReference type="Pfam" id="PF23559">
    <property type="entry name" value="WHD_DRP"/>
    <property type="match status" value="1"/>
</dbReference>
<feature type="signal peptide" evidence="6">
    <location>
        <begin position="1"/>
        <end position="22"/>
    </location>
</feature>
<evidence type="ECO:0008006" key="13">
    <source>
        <dbReference type="Google" id="ProtNLM"/>
    </source>
</evidence>
<dbReference type="FunFam" id="3.40.50.300:FF:001091">
    <property type="entry name" value="Probable disease resistance protein At1g61300"/>
    <property type="match status" value="1"/>
</dbReference>
<dbReference type="InterPro" id="IPR041118">
    <property type="entry name" value="Rx_N"/>
</dbReference>
<protein>
    <recommendedName>
        <fullName evidence="13">Disease resistance RPP13-like protein 1</fullName>
    </recommendedName>
</protein>
<evidence type="ECO:0000259" key="7">
    <source>
        <dbReference type="Pfam" id="PF00931"/>
    </source>
</evidence>
<dbReference type="InterPro" id="IPR032675">
    <property type="entry name" value="LRR_dom_sf"/>
</dbReference>
<keyword evidence="12" id="KW-1185">Reference proteome</keyword>
<dbReference type="Gene3D" id="1.10.8.430">
    <property type="entry name" value="Helical domain of apoptotic protease-activating factors"/>
    <property type="match status" value="1"/>
</dbReference>
<keyword evidence="5" id="KW-0067">ATP-binding</keyword>